<dbReference type="GO" id="GO:0051539">
    <property type="term" value="F:4 iron, 4 sulfur cluster binding"/>
    <property type="evidence" value="ECO:0007669"/>
    <property type="project" value="UniProtKB-KW"/>
</dbReference>
<dbReference type="GO" id="GO:0070182">
    <property type="term" value="F:DNA polymerase binding"/>
    <property type="evidence" value="ECO:0007669"/>
    <property type="project" value="TreeGrafter"/>
</dbReference>
<keyword evidence="5" id="KW-0227">DNA damage</keyword>
<dbReference type="InterPro" id="IPR013020">
    <property type="entry name" value="Rad3/Chl1-like"/>
</dbReference>
<dbReference type="GO" id="GO:0006281">
    <property type="term" value="P:DNA repair"/>
    <property type="evidence" value="ECO:0007669"/>
    <property type="project" value="UniProtKB-KW"/>
</dbReference>
<dbReference type="PANTHER" id="PTHR11472">
    <property type="entry name" value="DNA REPAIR DEAD HELICASE RAD3/XP-D SUBFAMILY MEMBER"/>
    <property type="match status" value="1"/>
</dbReference>
<dbReference type="CDD" id="cd18788">
    <property type="entry name" value="SF2_C_XPD"/>
    <property type="match status" value="1"/>
</dbReference>
<keyword evidence="10" id="KW-0411">Iron-sulfur</keyword>
<organism evidence="18">
    <name type="scientific">Octopus bimaculoides</name>
    <name type="common">California two-spotted octopus</name>
    <dbReference type="NCBI Taxonomy" id="37653"/>
    <lineage>
        <taxon>Eukaryota</taxon>
        <taxon>Metazoa</taxon>
        <taxon>Spiralia</taxon>
        <taxon>Lophotrochozoa</taxon>
        <taxon>Mollusca</taxon>
        <taxon>Cephalopoda</taxon>
        <taxon>Coleoidea</taxon>
        <taxon>Octopodiformes</taxon>
        <taxon>Octopoda</taxon>
        <taxon>Incirrata</taxon>
        <taxon>Octopodidae</taxon>
        <taxon>Octopus</taxon>
    </lineage>
</organism>
<evidence type="ECO:0000256" key="2">
    <source>
        <dbReference type="ARBA" id="ARBA00022485"/>
    </source>
</evidence>
<evidence type="ECO:0000256" key="8">
    <source>
        <dbReference type="ARBA" id="ARBA00022840"/>
    </source>
</evidence>
<name>A0A0L8H690_OCTBM</name>
<evidence type="ECO:0000256" key="5">
    <source>
        <dbReference type="ARBA" id="ARBA00022763"/>
    </source>
</evidence>
<dbReference type="STRING" id="37653.A0A0L8H690"/>
<evidence type="ECO:0000256" key="4">
    <source>
        <dbReference type="ARBA" id="ARBA00022741"/>
    </source>
</evidence>
<dbReference type="OrthoDB" id="19182at2759"/>
<evidence type="ECO:0000313" key="18">
    <source>
        <dbReference type="EMBL" id="KOF84609.1"/>
    </source>
</evidence>
<keyword evidence="6" id="KW-0378">Hydrolase</keyword>
<evidence type="ECO:0000256" key="6">
    <source>
        <dbReference type="ARBA" id="ARBA00022801"/>
    </source>
</evidence>
<dbReference type="SMART" id="SM00491">
    <property type="entry name" value="HELICc2"/>
    <property type="match status" value="1"/>
</dbReference>
<dbReference type="NCBIfam" id="TIGR00604">
    <property type="entry name" value="rad3"/>
    <property type="match status" value="1"/>
</dbReference>
<keyword evidence="9" id="KW-0408">Iron</keyword>
<sequence>MVHIAEMKAKWNQKSVDRWVNSSEPQKRELSYWCLCPGFTMKEFVSLGIKCLILTSGTLSPMSTFSSELKIPFPVVLQNPHIIKKDQIWVGTVPKGPDKYTLNSSYQTRFDVKYQTSLGNLIINISYVIPHGLLIFFPSYPLMDSCITYWKSLDIWRRINQVKPVLVEPKNKDDFQIAIEDFYAKVSDPALKGAIFIAVCRGKVSEGLDFADANGRAVLITGLPYPPMRDPKVMMKMKFLDDLVAKRNGQQMTGWQWYQLQAYRAVNQAIGRVIRHKDDYGAILLCDSRFTSNHNIHHLPIWLRDEVRKTDKYGQVLRELASFFKAAKRTRRSVEHSYSNITKQSRPVTRLTKSVY</sequence>
<dbReference type="PANTHER" id="PTHR11472:SF34">
    <property type="entry name" value="REGULATOR OF TELOMERE ELONGATION HELICASE 1"/>
    <property type="match status" value="1"/>
</dbReference>
<dbReference type="AlphaFoldDB" id="A0A0L8H690"/>
<dbReference type="Pfam" id="PF13307">
    <property type="entry name" value="Helicase_C_2"/>
    <property type="match status" value="1"/>
</dbReference>
<keyword evidence="3" id="KW-0479">Metal-binding</keyword>
<evidence type="ECO:0000256" key="11">
    <source>
        <dbReference type="ARBA" id="ARBA00023125"/>
    </source>
</evidence>
<dbReference type="InterPro" id="IPR045028">
    <property type="entry name" value="DinG/Rad3-like"/>
</dbReference>
<dbReference type="GO" id="GO:0045910">
    <property type="term" value="P:negative regulation of DNA recombination"/>
    <property type="evidence" value="ECO:0007669"/>
    <property type="project" value="TreeGrafter"/>
</dbReference>
<proteinExistence type="predicted"/>
<keyword evidence="13" id="KW-0413">Isomerase</keyword>
<dbReference type="GO" id="GO:0016818">
    <property type="term" value="F:hydrolase activity, acting on acid anhydrides, in phosphorus-containing anhydrides"/>
    <property type="evidence" value="ECO:0007669"/>
    <property type="project" value="InterPro"/>
</dbReference>
<evidence type="ECO:0000256" key="15">
    <source>
        <dbReference type="ARBA" id="ARBA00049360"/>
    </source>
</evidence>
<keyword evidence="4" id="KW-0547">Nucleotide-binding</keyword>
<dbReference type="GO" id="GO:0046872">
    <property type="term" value="F:metal ion binding"/>
    <property type="evidence" value="ECO:0007669"/>
    <property type="project" value="UniProtKB-KW"/>
</dbReference>
<dbReference type="InterPro" id="IPR027417">
    <property type="entry name" value="P-loop_NTPase"/>
</dbReference>
<evidence type="ECO:0000256" key="10">
    <source>
        <dbReference type="ARBA" id="ARBA00023014"/>
    </source>
</evidence>
<evidence type="ECO:0000256" key="13">
    <source>
        <dbReference type="ARBA" id="ARBA00023235"/>
    </source>
</evidence>
<keyword evidence="2" id="KW-0004">4Fe-4S</keyword>
<comment type="catalytic activity">
    <reaction evidence="15">
        <text>ATP + H2O = ADP + phosphate + H(+)</text>
        <dbReference type="Rhea" id="RHEA:13065"/>
        <dbReference type="ChEBI" id="CHEBI:15377"/>
        <dbReference type="ChEBI" id="CHEBI:15378"/>
        <dbReference type="ChEBI" id="CHEBI:30616"/>
        <dbReference type="ChEBI" id="CHEBI:43474"/>
        <dbReference type="ChEBI" id="CHEBI:456216"/>
    </reaction>
</comment>
<dbReference type="GO" id="GO:0003677">
    <property type="term" value="F:DNA binding"/>
    <property type="evidence" value="ECO:0007669"/>
    <property type="project" value="UniProtKB-KW"/>
</dbReference>
<feature type="domain" description="ATP-dependent helicase C-terminal" evidence="17">
    <location>
        <begin position="140"/>
        <end position="292"/>
    </location>
</feature>
<dbReference type="GO" id="GO:0005524">
    <property type="term" value="F:ATP binding"/>
    <property type="evidence" value="ECO:0007669"/>
    <property type="project" value="UniProtKB-KW"/>
</dbReference>
<evidence type="ECO:0000256" key="9">
    <source>
        <dbReference type="ARBA" id="ARBA00023004"/>
    </source>
</evidence>
<evidence type="ECO:0000256" key="12">
    <source>
        <dbReference type="ARBA" id="ARBA00023204"/>
    </source>
</evidence>
<accession>A0A0L8H690</accession>
<reference evidence="18" key="1">
    <citation type="submission" date="2015-07" db="EMBL/GenBank/DDBJ databases">
        <title>MeaNS - Measles Nucleotide Surveillance Program.</title>
        <authorList>
            <person name="Tran T."/>
            <person name="Druce J."/>
        </authorList>
    </citation>
    <scope>NUCLEOTIDE SEQUENCE</scope>
    <source>
        <strain evidence="18">UCB-OBI-ISO-001</strain>
        <tissue evidence="18">Gonad</tissue>
    </source>
</reference>
<dbReference type="FunFam" id="3.40.50.300:FF:000431">
    <property type="entry name" value="Regulator of telomere elongation helicase 1"/>
    <property type="match status" value="1"/>
</dbReference>
<comment type="subcellular location">
    <subcellularLocation>
        <location evidence="1">Nucleus</location>
    </subcellularLocation>
</comment>
<dbReference type="GO" id="GO:0005634">
    <property type="term" value="C:nucleus"/>
    <property type="evidence" value="ECO:0007669"/>
    <property type="project" value="UniProtKB-SubCell"/>
</dbReference>
<keyword evidence="8" id="KW-0067">ATP-binding</keyword>
<keyword evidence="12" id="KW-0234">DNA repair</keyword>
<evidence type="ECO:0000256" key="3">
    <source>
        <dbReference type="ARBA" id="ARBA00022723"/>
    </source>
</evidence>
<dbReference type="GO" id="GO:1904430">
    <property type="term" value="P:negative regulation of t-circle formation"/>
    <property type="evidence" value="ECO:0007669"/>
    <property type="project" value="TreeGrafter"/>
</dbReference>
<evidence type="ECO:0000256" key="16">
    <source>
        <dbReference type="ARBA" id="ARBA00073810"/>
    </source>
</evidence>
<dbReference type="Gene3D" id="3.40.50.300">
    <property type="entry name" value="P-loop containing nucleotide triphosphate hydrolases"/>
    <property type="match status" value="1"/>
</dbReference>
<dbReference type="InterPro" id="IPR006555">
    <property type="entry name" value="ATP-dep_Helicase_C"/>
</dbReference>
<dbReference type="GO" id="GO:0003678">
    <property type="term" value="F:DNA helicase activity"/>
    <property type="evidence" value="ECO:0007669"/>
    <property type="project" value="InterPro"/>
</dbReference>
<dbReference type="EMBL" id="KQ419095">
    <property type="protein sequence ID" value="KOF84609.1"/>
    <property type="molecule type" value="Genomic_DNA"/>
</dbReference>
<evidence type="ECO:0000256" key="14">
    <source>
        <dbReference type="ARBA" id="ARBA00023242"/>
    </source>
</evidence>
<keyword evidence="14" id="KW-0539">Nucleus</keyword>
<gene>
    <name evidence="18" type="ORF">OCBIM_22021759mg</name>
</gene>
<dbReference type="GO" id="GO:0010569">
    <property type="term" value="P:regulation of double-strand break repair via homologous recombination"/>
    <property type="evidence" value="ECO:0007669"/>
    <property type="project" value="TreeGrafter"/>
</dbReference>
<keyword evidence="7" id="KW-0347">Helicase</keyword>
<protein>
    <recommendedName>
        <fullName evidence="16">Regulator of telomere elongation helicase 1 homolog</fullName>
    </recommendedName>
</protein>
<evidence type="ECO:0000256" key="1">
    <source>
        <dbReference type="ARBA" id="ARBA00004123"/>
    </source>
</evidence>
<dbReference type="GO" id="GO:0090657">
    <property type="term" value="P:telomeric loop disassembly"/>
    <property type="evidence" value="ECO:0007669"/>
    <property type="project" value="TreeGrafter"/>
</dbReference>
<keyword evidence="11" id="KW-0238">DNA-binding</keyword>
<evidence type="ECO:0000259" key="17">
    <source>
        <dbReference type="SMART" id="SM00491"/>
    </source>
</evidence>
<evidence type="ECO:0000256" key="7">
    <source>
        <dbReference type="ARBA" id="ARBA00022806"/>
    </source>
</evidence>